<dbReference type="AlphaFoldDB" id="A0A226DN93"/>
<accession>A0A226DN93</accession>
<dbReference type="OrthoDB" id="8299208at2759"/>
<proteinExistence type="predicted"/>
<evidence type="ECO:0000313" key="2">
    <source>
        <dbReference type="EMBL" id="OXA46127.1"/>
    </source>
</evidence>
<keyword evidence="1" id="KW-1133">Transmembrane helix</keyword>
<keyword evidence="3" id="KW-1185">Reference proteome</keyword>
<gene>
    <name evidence="2" type="ORF">Fcan01_19258</name>
</gene>
<keyword evidence="1" id="KW-0812">Transmembrane</keyword>
<comment type="caution">
    <text evidence="2">The sequence shown here is derived from an EMBL/GenBank/DDBJ whole genome shotgun (WGS) entry which is preliminary data.</text>
</comment>
<dbReference type="EMBL" id="LNIX01000016">
    <property type="protein sequence ID" value="OXA46127.1"/>
    <property type="molecule type" value="Genomic_DNA"/>
</dbReference>
<reference evidence="2 3" key="1">
    <citation type="submission" date="2015-12" db="EMBL/GenBank/DDBJ databases">
        <title>The genome of Folsomia candida.</title>
        <authorList>
            <person name="Faddeeva A."/>
            <person name="Derks M.F."/>
            <person name="Anvar Y."/>
            <person name="Smit S."/>
            <person name="Van Straalen N."/>
            <person name="Roelofs D."/>
        </authorList>
    </citation>
    <scope>NUCLEOTIDE SEQUENCE [LARGE SCALE GENOMIC DNA]</scope>
    <source>
        <strain evidence="2 3">VU population</strain>
        <tissue evidence="2">Whole body</tissue>
    </source>
</reference>
<protein>
    <submittedName>
        <fullName evidence="2">Uncharacterized protein</fullName>
    </submittedName>
</protein>
<organism evidence="2 3">
    <name type="scientific">Folsomia candida</name>
    <name type="common">Springtail</name>
    <dbReference type="NCBI Taxonomy" id="158441"/>
    <lineage>
        <taxon>Eukaryota</taxon>
        <taxon>Metazoa</taxon>
        <taxon>Ecdysozoa</taxon>
        <taxon>Arthropoda</taxon>
        <taxon>Hexapoda</taxon>
        <taxon>Collembola</taxon>
        <taxon>Entomobryomorpha</taxon>
        <taxon>Isotomoidea</taxon>
        <taxon>Isotomidae</taxon>
        <taxon>Proisotominae</taxon>
        <taxon>Folsomia</taxon>
    </lineage>
</organism>
<evidence type="ECO:0000256" key="1">
    <source>
        <dbReference type="SAM" id="Phobius"/>
    </source>
</evidence>
<evidence type="ECO:0000313" key="3">
    <source>
        <dbReference type="Proteomes" id="UP000198287"/>
    </source>
</evidence>
<sequence>MTEFYPSGSPLFTAVHSILSYCTVTAILPFTDVDIVPEHPILLYSLKHLESLPTFRGRKEFLLNNVTFLKRRQTQRFCWAYIFPKVLVNLFALTLSSLFPPRFESAYSTLIISITRTQSIYEDMEILSGNILSADINYLGDREFYLVTDDLRFYHLNRFEGQKVLASQRTVDKFGVRPIRALNQFGAFFEIRCNSEDRLECFRAIENIADAVGHKLNLFACIYAGCLSLGGARIGSKYQLTQKFRDIQNKYFAPPQKEIEWKLLAKEAESLDDFMAYVVLTDALKNMTIPPLGQIEYKKVFIYRGKYSGLGVSNTHQVILLGTRGYGFLSCYGINKKPYEFFTDPFDKYEWISIFLTILSLTLISYSLDLKSCDSVDVGIAGFSVLLEISVPLATKRCVPGKVKCLFWLWRSLTWRHVYELGDERFKIFLPLSPDDVQLEDFYLNGTKITNLLVFDFSMDMQKIAGHVVADLQRLLGYKRFAKALLDKLMGKCDKSAYLDDKENIKAILPYLNDNVNGTVFMEGGADEDFLVTRQEIRIEPTPRRNFVLIRVKLLTASGIFGWWEDWFAKTRPRKLFPYYDNWTKPKVDRLDKLDFGERFATILKIWGVCCGLCGAVGIMELSSADNFKKYTGKLLRG</sequence>
<feature type="transmembrane region" description="Helical" evidence="1">
    <location>
        <begin position="78"/>
        <end position="99"/>
    </location>
</feature>
<keyword evidence="1" id="KW-0472">Membrane</keyword>
<name>A0A226DN93_FOLCA</name>
<dbReference type="Proteomes" id="UP000198287">
    <property type="component" value="Unassembled WGS sequence"/>
</dbReference>